<comment type="subcellular location">
    <subcellularLocation>
        <location evidence="8">Cytoplasm</location>
    </subcellularLocation>
</comment>
<feature type="binding site" evidence="8">
    <location>
        <begin position="13"/>
        <end position="21"/>
    </location>
    <ligand>
        <name>ATP</name>
        <dbReference type="ChEBI" id="CHEBI:30616"/>
    </ligand>
</feature>
<accession>A0ABU1UWG9</accession>
<comment type="caution">
    <text evidence="10">The sequence shown here is derived from an EMBL/GenBank/DDBJ whole genome shotgun (WGS) entry which is preliminary data.</text>
</comment>
<dbReference type="InterPro" id="IPR003136">
    <property type="entry name" value="Cytidylate_kin"/>
</dbReference>
<comment type="catalytic activity">
    <reaction evidence="7 8">
        <text>CMP + ATP = CDP + ADP</text>
        <dbReference type="Rhea" id="RHEA:11600"/>
        <dbReference type="ChEBI" id="CHEBI:30616"/>
        <dbReference type="ChEBI" id="CHEBI:58069"/>
        <dbReference type="ChEBI" id="CHEBI:60377"/>
        <dbReference type="ChEBI" id="CHEBI:456216"/>
        <dbReference type="EC" id="2.7.4.25"/>
    </reaction>
</comment>
<dbReference type="EC" id="2.7.4.25" evidence="8"/>
<evidence type="ECO:0000313" key="11">
    <source>
        <dbReference type="Proteomes" id="UP001253595"/>
    </source>
</evidence>
<dbReference type="HAMAP" id="MF_00238">
    <property type="entry name" value="Cytidyl_kinase_type1"/>
    <property type="match status" value="1"/>
</dbReference>
<reference evidence="10 11" key="1">
    <citation type="submission" date="2023-07" db="EMBL/GenBank/DDBJ databases">
        <title>Sorghum-associated microbial communities from plants grown in Nebraska, USA.</title>
        <authorList>
            <person name="Schachtman D."/>
        </authorList>
    </citation>
    <scope>NUCLEOTIDE SEQUENCE [LARGE SCALE GENOMIC DNA]</scope>
    <source>
        <strain evidence="10 11">BE190</strain>
    </source>
</reference>
<dbReference type="SUPFAM" id="SSF52540">
    <property type="entry name" value="P-loop containing nucleoside triphosphate hydrolases"/>
    <property type="match status" value="1"/>
</dbReference>
<evidence type="ECO:0000256" key="3">
    <source>
        <dbReference type="ARBA" id="ARBA00022741"/>
    </source>
</evidence>
<comment type="similarity">
    <text evidence="1 8">Belongs to the cytidylate kinase family. Type 1 subfamily.</text>
</comment>
<evidence type="ECO:0000256" key="6">
    <source>
        <dbReference type="ARBA" id="ARBA00047615"/>
    </source>
</evidence>
<evidence type="ECO:0000256" key="8">
    <source>
        <dbReference type="HAMAP-Rule" id="MF_00238"/>
    </source>
</evidence>
<evidence type="ECO:0000256" key="7">
    <source>
        <dbReference type="ARBA" id="ARBA00048478"/>
    </source>
</evidence>
<dbReference type="GO" id="GO:0016301">
    <property type="term" value="F:kinase activity"/>
    <property type="evidence" value="ECO:0007669"/>
    <property type="project" value="UniProtKB-KW"/>
</dbReference>
<feature type="domain" description="Cytidylate kinase" evidence="9">
    <location>
        <begin position="9"/>
        <end position="222"/>
    </location>
</feature>
<keyword evidence="8" id="KW-0963">Cytoplasm</keyword>
<keyword evidence="5 8" id="KW-0067">ATP-binding</keyword>
<proteinExistence type="inferred from homology"/>
<dbReference type="PANTHER" id="PTHR21299">
    <property type="entry name" value="CYTIDYLATE KINASE/PANTOATE-BETA-ALANINE LIGASE"/>
    <property type="match status" value="1"/>
</dbReference>
<keyword evidence="3 8" id="KW-0547">Nucleotide-binding</keyword>
<evidence type="ECO:0000256" key="5">
    <source>
        <dbReference type="ARBA" id="ARBA00022840"/>
    </source>
</evidence>
<evidence type="ECO:0000256" key="2">
    <source>
        <dbReference type="ARBA" id="ARBA00022679"/>
    </source>
</evidence>
<dbReference type="Pfam" id="PF02224">
    <property type="entry name" value="Cytidylate_kin"/>
    <property type="match status" value="1"/>
</dbReference>
<comment type="catalytic activity">
    <reaction evidence="6 8">
        <text>dCMP + ATP = dCDP + ADP</text>
        <dbReference type="Rhea" id="RHEA:25094"/>
        <dbReference type="ChEBI" id="CHEBI:30616"/>
        <dbReference type="ChEBI" id="CHEBI:57566"/>
        <dbReference type="ChEBI" id="CHEBI:58593"/>
        <dbReference type="ChEBI" id="CHEBI:456216"/>
        <dbReference type="EC" id="2.7.4.25"/>
    </reaction>
</comment>
<dbReference type="InterPro" id="IPR027417">
    <property type="entry name" value="P-loop_NTPase"/>
</dbReference>
<name>A0ABU1UWG9_9GAMM</name>
<sequence length="223" mass="24021">MNVSAPIVITIDGPSGSGKGTLSQMLARHLGYHLLDSGALYRLVALAAMKKGTDLNSEDEVSQVAAALDVIFSLENDNSAQILLEGVKVTDAIRQEAVSMAASKVAAYPSVRAALLDRQRSFAVSPGLIADGRDMGTTVFPTAHVKLFLTASAEARAERRYKQLCKKGEIVDMAELVRDIRERDERDSNRSISPLKPAKDAVIIDSTTMTIDEVFTKMLAAIT</sequence>
<dbReference type="EMBL" id="JAVDVX010000002">
    <property type="protein sequence ID" value="MDR7089538.1"/>
    <property type="molecule type" value="Genomic_DNA"/>
</dbReference>
<keyword evidence="11" id="KW-1185">Reference proteome</keyword>
<gene>
    <name evidence="8" type="primary">cmk</name>
    <name evidence="10" type="ORF">J2X05_001544</name>
</gene>
<protein>
    <recommendedName>
        <fullName evidence="8">Cytidylate kinase</fullName>
        <shortName evidence="8">CK</shortName>
        <ecNumber evidence="8">2.7.4.25</ecNumber>
    </recommendedName>
    <alternativeName>
        <fullName evidence="8">Cytidine monophosphate kinase</fullName>
        <shortName evidence="8">CMP kinase</shortName>
    </alternativeName>
</protein>
<dbReference type="NCBIfam" id="TIGR00017">
    <property type="entry name" value="cmk"/>
    <property type="match status" value="1"/>
</dbReference>
<dbReference type="PANTHER" id="PTHR21299:SF2">
    <property type="entry name" value="CYTIDYLATE KINASE"/>
    <property type="match status" value="1"/>
</dbReference>
<dbReference type="InterPro" id="IPR011994">
    <property type="entry name" value="Cytidylate_kinase_dom"/>
</dbReference>
<dbReference type="RefSeq" id="WP_310070809.1">
    <property type="nucleotide sequence ID" value="NZ_JAVDVX010000002.1"/>
</dbReference>
<dbReference type="CDD" id="cd02020">
    <property type="entry name" value="CMPK"/>
    <property type="match status" value="1"/>
</dbReference>
<evidence type="ECO:0000256" key="1">
    <source>
        <dbReference type="ARBA" id="ARBA00009427"/>
    </source>
</evidence>
<keyword evidence="2 8" id="KW-0808">Transferase</keyword>
<organism evidence="10 11">
    <name type="scientific">Cellvibrio fibrivorans</name>
    <dbReference type="NCBI Taxonomy" id="126350"/>
    <lineage>
        <taxon>Bacteria</taxon>
        <taxon>Pseudomonadati</taxon>
        <taxon>Pseudomonadota</taxon>
        <taxon>Gammaproteobacteria</taxon>
        <taxon>Cellvibrionales</taxon>
        <taxon>Cellvibrionaceae</taxon>
        <taxon>Cellvibrio</taxon>
    </lineage>
</organism>
<keyword evidence="4 8" id="KW-0418">Kinase</keyword>
<evidence type="ECO:0000259" key="9">
    <source>
        <dbReference type="Pfam" id="PF02224"/>
    </source>
</evidence>
<evidence type="ECO:0000256" key="4">
    <source>
        <dbReference type="ARBA" id="ARBA00022777"/>
    </source>
</evidence>
<evidence type="ECO:0000313" key="10">
    <source>
        <dbReference type="EMBL" id="MDR7089538.1"/>
    </source>
</evidence>
<dbReference type="Proteomes" id="UP001253595">
    <property type="component" value="Unassembled WGS sequence"/>
</dbReference>
<dbReference type="Gene3D" id="3.40.50.300">
    <property type="entry name" value="P-loop containing nucleotide triphosphate hydrolases"/>
    <property type="match status" value="1"/>
</dbReference>